<evidence type="ECO:0000256" key="2">
    <source>
        <dbReference type="ARBA" id="ARBA00022679"/>
    </source>
</evidence>
<dbReference type="OrthoDB" id="5979581at2759"/>
<dbReference type="Pfam" id="PF00069">
    <property type="entry name" value="Pkinase"/>
    <property type="match status" value="1"/>
</dbReference>
<dbReference type="InterPro" id="IPR051175">
    <property type="entry name" value="CLK_kinases"/>
</dbReference>
<dbReference type="Gene3D" id="1.10.510.10">
    <property type="entry name" value="Transferase(Phosphotransferase) domain 1"/>
    <property type="match status" value="1"/>
</dbReference>
<reference evidence="7" key="1">
    <citation type="journal article" date="2020" name="Stud. Mycol.">
        <title>101 Dothideomycetes genomes: a test case for predicting lifestyles and emergence of pathogens.</title>
        <authorList>
            <person name="Haridas S."/>
            <person name="Albert R."/>
            <person name="Binder M."/>
            <person name="Bloem J."/>
            <person name="Labutti K."/>
            <person name="Salamov A."/>
            <person name="Andreopoulos B."/>
            <person name="Baker S."/>
            <person name="Barry K."/>
            <person name="Bills G."/>
            <person name="Bluhm B."/>
            <person name="Cannon C."/>
            <person name="Castanera R."/>
            <person name="Culley D."/>
            <person name="Daum C."/>
            <person name="Ezra D."/>
            <person name="Gonzalez J."/>
            <person name="Henrissat B."/>
            <person name="Kuo A."/>
            <person name="Liang C."/>
            <person name="Lipzen A."/>
            <person name="Lutzoni F."/>
            <person name="Magnuson J."/>
            <person name="Mondo S."/>
            <person name="Nolan M."/>
            <person name="Ohm R."/>
            <person name="Pangilinan J."/>
            <person name="Park H.-J."/>
            <person name="Ramirez L."/>
            <person name="Alfaro M."/>
            <person name="Sun H."/>
            <person name="Tritt A."/>
            <person name="Yoshinaga Y."/>
            <person name="Zwiers L.-H."/>
            <person name="Turgeon B."/>
            <person name="Goodwin S."/>
            <person name="Spatafora J."/>
            <person name="Crous P."/>
            <person name="Grigoriev I."/>
        </authorList>
    </citation>
    <scope>NUCLEOTIDE SEQUENCE</scope>
    <source>
        <strain evidence="7">CBS 116005</strain>
    </source>
</reference>
<protein>
    <submittedName>
        <fullName evidence="7">Kinase-like protein</fullName>
    </submittedName>
</protein>
<dbReference type="PANTHER" id="PTHR45646">
    <property type="entry name" value="SERINE/THREONINE-PROTEIN KINASE DOA-RELATED"/>
    <property type="match status" value="1"/>
</dbReference>
<dbReference type="GO" id="GO:0004674">
    <property type="term" value="F:protein serine/threonine kinase activity"/>
    <property type="evidence" value="ECO:0007669"/>
    <property type="project" value="UniProtKB-KW"/>
</dbReference>
<keyword evidence="3" id="KW-0547">Nucleotide-binding</keyword>
<keyword evidence="2" id="KW-0808">Transferase</keyword>
<keyword evidence="5" id="KW-0067">ATP-binding</keyword>
<dbReference type="PANTHER" id="PTHR45646:SF11">
    <property type="entry name" value="SERINE_THREONINE-PROTEIN KINASE DOA"/>
    <property type="match status" value="1"/>
</dbReference>
<evidence type="ECO:0000256" key="5">
    <source>
        <dbReference type="ARBA" id="ARBA00022840"/>
    </source>
</evidence>
<evidence type="ECO:0000313" key="7">
    <source>
        <dbReference type="EMBL" id="KAF2765901.1"/>
    </source>
</evidence>
<evidence type="ECO:0000256" key="4">
    <source>
        <dbReference type="ARBA" id="ARBA00022777"/>
    </source>
</evidence>
<evidence type="ECO:0000256" key="3">
    <source>
        <dbReference type="ARBA" id="ARBA00022741"/>
    </source>
</evidence>
<dbReference type="EMBL" id="ML995881">
    <property type="protein sequence ID" value="KAF2765901.1"/>
    <property type="molecule type" value="Genomic_DNA"/>
</dbReference>
<accession>A0A6G1KZ23</accession>
<dbReference type="GO" id="GO:0005524">
    <property type="term" value="F:ATP binding"/>
    <property type="evidence" value="ECO:0007669"/>
    <property type="project" value="UniProtKB-KW"/>
</dbReference>
<evidence type="ECO:0000259" key="6">
    <source>
        <dbReference type="PROSITE" id="PS50011"/>
    </source>
</evidence>
<sequence length="398" mass="45556">MAQPLLDEQTLSRFHQKRFYPVEIGQVLNERYKIRAKLGCGATSTVWLSRDQSTGDYIGLKVCIRDDFGTKPNELHILRHISTCSHDHSGSTIARQPKAIFEVDGHTCFAVNPCICNLDQLREFLVDCSFSYPLVATIIVHILACTNWLQLDCGVVHTEITPQNILLYGFDDSFFQKIEQEEIDNPSIPIIDHTHPYPHPIYPSRGQLSSLQEAIGHVMLADFGSARLLEASASTRGWWMPDTYRAPEILMTGPWGHSIDIWCIGVMVLELLEGRNVFDPIDHVHRQYVLPLALAQYIGLMDPPLLWMIEQSEDPLIKTFFDEQGQWIADLPIQERSFEDFVTCWPPGEDKDRLLNFIRKIFVWDPMDRANSSDLMQDEWVTARLKAMGIDLFSNPTQ</sequence>
<dbReference type="GO" id="GO:0005634">
    <property type="term" value="C:nucleus"/>
    <property type="evidence" value="ECO:0007669"/>
    <property type="project" value="TreeGrafter"/>
</dbReference>
<dbReference type="PROSITE" id="PS50011">
    <property type="entry name" value="PROTEIN_KINASE_DOM"/>
    <property type="match status" value="1"/>
</dbReference>
<dbReference type="GO" id="GO:0043484">
    <property type="term" value="P:regulation of RNA splicing"/>
    <property type="evidence" value="ECO:0007669"/>
    <property type="project" value="TreeGrafter"/>
</dbReference>
<dbReference type="InterPro" id="IPR000719">
    <property type="entry name" value="Prot_kinase_dom"/>
</dbReference>
<dbReference type="SUPFAM" id="SSF56112">
    <property type="entry name" value="Protein kinase-like (PK-like)"/>
    <property type="match status" value="1"/>
</dbReference>
<dbReference type="Gene3D" id="3.30.200.20">
    <property type="entry name" value="Phosphorylase Kinase, domain 1"/>
    <property type="match status" value="1"/>
</dbReference>
<gene>
    <name evidence="7" type="ORF">EJ03DRAFT_279144</name>
</gene>
<evidence type="ECO:0000313" key="8">
    <source>
        <dbReference type="Proteomes" id="UP000799436"/>
    </source>
</evidence>
<keyword evidence="8" id="KW-1185">Reference proteome</keyword>
<dbReference type="Proteomes" id="UP000799436">
    <property type="component" value="Unassembled WGS sequence"/>
</dbReference>
<organism evidence="7 8">
    <name type="scientific">Teratosphaeria nubilosa</name>
    <dbReference type="NCBI Taxonomy" id="161662"/>
    <lineage>
        <taxon>Eukaryota</taxon>
        <taxon>Fungi</taxon>
        <taxon>Dikarya</taxon>
        <taxon>Ascomycota</taxon>
        <taxon>Pezizomycotina</taxon>
        <taxon>Dothideomycetes</taxon>
        <taxon>Dothideomycetidae</taxon>
        <taxon>Mycosphaerellales</taxon>
        <taxon>Teratosphaeriaceae</taxon>
        <taxon>Teratosphaeria</taxon>
    </lineage>
</organism>
<dbReference type="InterPro" id="IPR011009">
    <property type="entry name" value="Kinase-like_dom_sf"/>
</dbReference>
<proteinExistence type="predicted"/>
<dbReference type="SMART" id="SM00220">
    <property type="entry name" value="S_TKc"/>
    <property type="match status" value="1"/>
</dbReference>
<dbReference type="AlphaFoldDB" id="A0A6G1KZ23"/>
<keyword evidence="4 7" id="KW-0418">Kinase</keyword>
<feature type="domain" description="Protein kinase" evidence="6">
    <location>
        <begin position="32"/>
        <end position="381"/>
    </location>
</feature>
<name>A0A6G1KZ23_9PEZI</name>
<keyword evidence="1" id="KW-0723">Serine/threonine-protein kinase</keyword>
<evidence type="ECO:0000256" key="1">
    <source>
        <dbReference type="ARBA" id="ARBA00022527"/>
    </source>
</evidence>